<evidence type="ECO:0000256" key="8">
    <source>
        <dbReference type="ARBA" id="ARBA00022989"/>
    </source>
</evidence>
<dbReference type="GO" id="GO:0055085">
    <property type="term" value="P:transmembrane transport"/>
    <property type="evidence" value="ECO:0007669"/>
    <property type="project" value="InterPro"/>
</dbReference>
<dbReference type="GO" id="GO:0009399">
    <property type="term" value="P:nitrogen fixation"/>
    <property type="evidence" value="ECO:0007669"/>
    <property type="project" value="UniProtKB-UniRule"/>
</dbReference>
<keyword evidence="7 10" id="KW-0249">Electron transport</keyword>
<evidence type="ECO:0000256" key="1">
    <source>
        <dbReference type="ARBA" id="ARBA00022448"/>
    </source>
</evidence>
<accession>A0AAX1UQY6</accession>
<dbReference type="PANTHER" id="PTHR30578:SF0">
    <property type="entry name" value="ION-TRANSLOCATING OXIDOREDUCTASE COMPLEX SUBUNIT D"/>
    <property type="match status" value="1"/>
</dbReference>
<comment type="subcellular location">
    <subcellularLocation>
        <location evidence="10">Cellular chromatophore membrane</location>
        <topology evidence="10">Multi-pass membrane protein</topology>
    </subcellularLocation>
</comment>
<keyword evidence="1 10" id="KW-0813">Transport</keyword>
<comment type="function">
    <text evidence="10">Part of a membrane-bound complex that couples electron transfer with translocation of ions across the membrane.</text>
</comment>
<protein>
    <recommendedName>
        <fullName evidence="10">Ion-translocating oxidoreductase complex subunit D</fullName>
        <ecNumber evidence="10">7.-.-.-</ecNumber>
    </recommendedName>
    <alternativeName>
        <fullName evidence="10">Rnf electron transport complex subunit D</fullName>
    </alternativeName>
</protein>
<dbReference type="Proteomes" id="UP000266305">
    <property type="component" value="Unassembled WGS sequence"/>
</dbReference>
<comment type="subunit">
    <text evidence="10">The complex is composed of six subunits: RnfA, RnfB, RnfC, RnfD, RnfE and RnfG.</text>
</comment>
<keyword evidence="3 10" id="KW-0285">Flavoprotein</keyword>
<feature type="transmembrane region" description="Helical" evidence="10">
    <location>
        <begin position="126"/>
        <end position="145"/>
    </location>
</feature>
<keyword evidence="9 10" id="KW-0472">Membrane</keyword>
<reference evidence="11 12" key="1">
    <citation type="submission" date="2018-08" db="EMBL/GenBank/DDBJ databases">
        <title>Draft genome sequence of Rhodobacter sphaeroides FY.</title>
        <authorList>
            <person name="Rayyan A."/>
            <person name="Meyer T.E."/>
            <person name="Kyndt J.A."/>
        </authorList>
    </citation>
    <scope>NUCLEOTIDE SEQUENCE [LARGE SCALE GENOMIC DNA]</scope>
    <source>
        <strain evidence="11 12">FY</strain>
    </source>
</reference>
<comment type="caution">
    <text evidence="11">The sequence shown here is derived from an EMBL/GenBank/DDBJ whole genome shotgun (WGS) entry which is preliminary data.</text>
</comment>
<dbReference type="HAMAP" id="MF_00462">
    <property type="entry name" value="RsxD_RnfD"/>
    <property type="match status" value="1"/>
</dbReference>
<dbReference type="NCBIfam" id="TIGR01946">
    <property type="entry name" value="rnfD"/>
    <property type="match status" value="1"/>
</dbReference>
<dbReference type="GO" id="GO:0042717">
    <property type="term" value="C:plasma membrane-derived chromatophore membrane"/>
    <property type="evidence" value="ECO:0007669"/>
    <property type="project" value="UniProtKB-SubCell"/>
</dbReference>
<feature type="transmembrane region" description="Helical" evidence="10">
    <location>
        <begin position="205"/>
        <end position="226"/>
    </location>
</feature>
<dbReference type="InterPro" id="IPR004338">
    <property type="entry name" value="NqrB/RnfD"/>
</dbReference>
<proteinExistence type="inferred from homology"/>
<dbReference type="RefSeq" id="WP_011842754.1">
    <property type="nucleotide sequence ID" value="NZ_CP033435.1"/>
</dbReference>
<organism evidence="11 12">
    <name type="scientific">Cereibacter sphaeroides</name>
    <name type="common">Rhodobacter sphaeroides</name>
    <dbReference type="NCBI Taxonomy" id="1063"/>
    <lineage>
        <taxon>Bacteria</taxon>
        <taxon>Pseudomonadati</taxon>
        <taxon>Pseudomonadota</taxon>
        <taxon>Alphaproteobacteria</taxon>
        <taxon>Rhodobacterales</taxon>
        <taxon>Paracoccaceae</taxon>
        <taxon>Cereibacter</taxon>
    </lineage>
</organism>
<evidence type="ECO:0000313" key="12">
    <source>
        <dbReference type="Proteomes" id="UP000266305"/>
    </source>
</evidence>
<gene>
    <name evidence="10" type="primary">rnfD</name>
    <name evidence="11" type="ORF">D1114_00205</name>
</gene>
<feature type="modified residue" description="FMN phosphoryl threonine" evidence="10">
    <location>
        <position position="177"/>
    </location>
</feature>
<comment type="cofactor">
    <cofactor evidence="10">
        <name>FMN</name>
        <dbReference type="ChEBI" id="CHEBI:58210"/>
    </cofactor>
</comment>
<feature type="transmembrane region" description="Helical" evidence="10">
    <location>
        <begin position="265"/>
        <end position="286"/>
    </location>
</feature>
<keyword evidence="4 10" id="KW-0288">FMN</keyword>
<evidence type="ECO:0000256" key="2">
    <source>
        <dbReference type="ARBA" id="ARBA00022553"/>
    </source>
</evidence>
<evidence type="ECO:0000256" key="5">
    <source>
        <dbReference type="ARBA" id="ARBA00022692"/>
    </source>
</evidence>
<feature type="transmembrane region" description="Helical" evidence="10">
    <location>
        <begin position="73"/>
        <end position="90"/>
    </location>
</feature>
<evidence type="ECO:0000256" key="7">
    <source>
        <dbReference type="ARBA" id="ARBA00022982"/>
    </source>
</evidence>
<evidence type="ECO:0000256" key="3">
    <source>
        <dbReference type="ARBA" id="ARBA00022630"/>
    </source>
</evidence>
<sequence>MTAPLIISGPHTHTLFTVSRTMLTVSAALAPATLFGLWMFGWPAIFLFLVTVASAWLFEVACLRVAGKPVARFAGDGSAILTGWLVAMTLPPYAPWWLGVTGSAIAIVIAKHLFGGLGQNLFNPAMVARAMLLIALPVHMTTWVAPVGLPEGPGFLDGLAITFAGSQEFDAVSSASTLSHIKSQIGAGATMSEIAPDLADLEARLIGLVPGSLGETSTILLLLGGIALMALRIITPVIPLSVLGTLAGLSALASTLAPDRFAPPLLHLTSGSTMLCAFFIATDYVTSPVTAMGKFVYGVAIGALVFVIRTWGSFPEGVAFAVLLMNACTPLIETYVRPRVFGRTRTGKPLPVKARTPRGGKR</sequence>
<dbReference type="Pfam" id="PF03116">
    <property type="entry name" value="NQR2_RnfD_RnfE"/>
    <property type="match status" value="1"/>
</dbReference>
<comment type="similarity">
    <text evidence="10">Belongs to the NqrB/RnfD family.</text>
</comment>
<evidence type="ECO:0000256" key="10">
    <source>
        <dbReference type="HAMAP-Rule" id="MF_00462"/>
    </source>
</evidence>
<evidence type="ECO:0000256" key="4">
    <source>
        <dbReference type="ARBA" id="ARBA00022643"/>
    </source>
</evidence>
<feature type="transmembrane region" description="Helical" evidence="10">
    <location>
        <begin position="318"/>
        <end position="336"/>
    </location>
</feature>
<keyword evidence="6 10" id="KW-1278">Translocase</keyword>
<evidence type="ECO:0000313" key="11">
    <source>
        <dbReference type="EMBL" id="RHZ98548.1"/>
    </source>
</evidence>
<evidence type="ECO:0000256" key="6">
    <source>
        <dbReference type="ARBA" id="ARBA00022967"/>
    </source>
</evidence>
<dbReference type="AlphaFoldDB" id="A0AAX1UQY6"/>
<keyword evidence="8 10" id="KW-1133">Transmembrane helix</keyword>
<keyword evidence="5 10" id="KW-0812">Transmembrane</keyword>
<dbReference type="EC" id="7.-.-.-" evidence="10"/>
<feature type="transmembrane region" description="Helical" evidence="10">
    <location>
        <begin position="233"/>
        <end position="253"/>
    </location>
</feature>
<keyword evidence="10" id="KW-0535">Nitrogen fixation</keyword>
<evidence type="ECO:0000256" key="9">
    <source>
        <dbReference type="ARBA" id="ARBA00023136"/>
    </source>
</evidence>
<name>A0AAX1UQY6_CERSP</name>
<feature type="transmembrane region" description="Helical" evidence="10">
    <location>
        <begin position="295"/>
        <end position="312"/>
    </location>
</feature>
<dbReference type="EMBL" id="QWGP01000001">
    <property type="protein sequence ID" value="RHZ98548.1"/>
    <property type="molecule type" value="Genomic_DNA"/>
</dbReference>
<dbReference type="GO" id="GO:0005886">
    <property type="term" value="C:plasma membrane"/>
    <property type="evidence" value="ECO:0007669"/>
    <property type="project" value="TreeGrafter"/>
</dbReference>
<dbReference type="GO" id="GO:0022900">
    <property type="term" value="P:electron transport chain"/>
    <property type="evidence" value="ECO:0007669"/>
    <property type="project" value="UniProtKB-UniRule"/>
</dbReference>
<keyword evidence="2 10" id="KW-0597">Phosphoprotein</keyword>
<feature type="transmembrane region" description="Helical" evidence="10">
    <location>
        <begin position="46"/>
        <end position="66"/>
    </location>
</feature>
<feature type="transmembrane region" description="Helical" evidence="10">
    <location>
        <begin position="96"/>
        <end position="114"/>
    </location>
</feature>
<dbReference type="InterPro" id="IPR011303">
    <property type="entry name" value="RnfD_bac"/>
</dbReference>
<dbReference type="PANTHER" id="PTHR30578">
    <property type="entry name" value="ELECTRON TRANSPORT COMPLEX PROTEIN RNFD"/>
    <property type="match status" value="1"/>
</dbReference>